<name>F2L4D9_THEU7</name>
<evidence type="ECO:0000313" key="2">
    <source>
        <dbReference type="Proteomes" id="UP000008138"/>
    </source>
</evidence>
<proteinExistence type="predicted"/>
<dbReference type="GeneID" id="10361424"/>
<dbReference type="Gene3D" id="2.60.120.630">
    <property type="entry name" value="mth639 domain like"/>
    <property type="match status" value="1"/>
</dbReference>
<sequence>MAPATRVVKDVIVGRGHPNVTASNARTLEITKDLYVTRRGDCIVACCADKAGPELARDLLDALRRPGTVRVVVEAGGIAAAVTGRTPLATPTNPYRLVVRRSRYVDDSTLAVEADKAAADLPRDLVSRLRDGVVVKIEISVEPDDPA</sequence>
<organism evidence="1 2">
    <name type="scientific">Thermoproteus uzoniensis (strain 768-20)</name>
    <dbReference type="NCBI Taxonomy" id="999630"/>
    <lineage>
        <taxon>Archaea</taxon>
        <taxon>Thermoproteota</taxon>
        <taxon>Thermoprotei</taxon>
        <taxon>Thermoproteales</taxon>
        <taxon>Thermoproteaceae</taxon>
        <taxon>Thermoproteus</taxon>
    </lineage>
</organism>
<dbReference type="AlphaFoldDB" id="F2L4D9"/>
<gene>
    <name evidence="1" type="ordered locus">TUZN_1911</name>
</gene>
<evidence type="ECO:0008006" key="3">
    <source>
        <dbReference type="Google" id="ProtNLM"/>
    </source>
</evidence>
<dbReference type="Proteomes" id="UP000008138">
    <property type="component" value="Chromosome"/>
</dbReference>
<dbReference type="Pfam" id="PF04027">
    <property type="entry name" value="DUF371"/>
    <property type="match status" value="1"/>
</dbReference>
<dbReference type="STRING" id="999630.TUZN_1911"/>
<dbReference type="RefSeq" id="WP_013680706.1">
    <property type="nucleotide sequence ID" value="NC_015315.1"/>
</dbReference>
<evidence type="ECO:0000313" key="1">
    <source>
        <dbReference type="EMBL" id="AEA13371.1"/>
    </source>
</evidence>
<dbReference type="KEGG" id="tuz:TUZN_1911"/>
<reference key="2">
    <citation type="submission" date="2011-03" db="EMBL/GenBank/DDBJ databases">
        <title>Complete genome sequence of the thermoacidophilic crenarchaeon Thermoproteus uzoniensis 768-20.</title>
        <authorList>
            <person name="Mardanov A.V."/>
            <person name="Gumerov V.M."/>
            <person name="Beletsky A.V."/>
            <person name="Prokofeva M.I."/>
            <person name="Bonch-Osmolovskaya E.A."/>
            <person name="Ravin N.V."/>
            <person name="Skryabin K.G."/>
        </authorList>
    </citation>
    <scope>NUCLEOTIDE SEQUENCE</scope>
    <source>
        <strain>768-20</strain>
    </source>
</reference>
<dbReference type="InterPro" id="IPR007171">
    <property type="entry name" value="DUF371"/>
</dbReference>
<protein>
    <recommendedName>
        <fullName evidence="3">DUF371 domain-containing protein</fullName>
    </recommendedName>
</protein>
<dbReference type="InterPro" id="IPR023131">
    <property type="entry name" value="Mth639-like_dom_sf"/>
</dbReference>
<dbReference type="PANTHER" id="PTHR40696">
    <property type="entry name" value="DUF371 FAMILY PROTEIN"/>
    <property type="match status" value="1"/>
</dbReference>
<keyword evidence="2" id="KW-1185">Reference proteome</keyword>
<dbReference type="PANTHER" id="PTHR40696:SF1">
    <property type="entry name" value="DUF371 DOMAIN-CONTAINING PROTEIN"/>
    <property type="match status" value="1"/>
</dbReference>
<accession>F2L4D9</accession>
<dbReference type="EMBL" id="CP002590">
    <property type="protein sequence ID" value="AEA13371.1"/>
    <property type="molecule type" value="Genomic_DNA"/>
</dbReference>
<reference evidence="1 2" key="1">
    <citation type="journal article" date="2011" name="J. Bacteriol.">
        <title>Complete genome sequence of the thermoacidophilic crenarchaeon Thermoproteus uzoniensis 768-20.</title>
        <authorList>
            <person name="Mardanov A.V."/>
            <person name="Gumerov V.M."/>
            <person name="Beletsky A.V."/>
            <person name="Prokofeva M.I."/>
            <person name="Bonch-Osmolovskaya E.A."/>
            <person name="Ravin N.V."/>
            <person name="Skryabin K.G."/>
        </authorList>
    </citation>
    <scope>NUCLEOTIDE SEQUENCE [LARGE SCALE GENOMIC DNA]</scope>
    <source>
        <strain evidence="1 2">768-20</strain>
    </source>
</reference>
<dbReference type="eggNOG" id="arCOG04171">
    <property type="taxonomic scope" value="Archaea"/>
</dbReference>
<dbReference type="HOGENOM" id="CLU_135994_0_0_2"/>